<organism evidence="2 3">
    <name type="scientific">Solirubrobacter deserti</name>
    <dbReference type="NCBI Taxonomy" id="2282478"/>
    <lineage>
        <taxon>Bacteria</taxon>
        <taxon>Bacillati</taxon>
        <taxon>Actinomycetota</taxon>
        <taxon>Thermoleophilia</taxon>
        <taxon>Solirubrobacterales</taxon>
        <taxon>Solirubrobacteraceae</taxon>
        <taxon>Solirubrobacter</taxon>
    </lineage>
</organism>
<proteinExistence type="predicted"/>
<evidence type="ECO:0000313" key="3">
    <source>
        <dbReference type="Proteomes" id="UP001147700"/>
    </source>
</evidence>
<sequence>MALIASTRERPFDPSESFAFALDGSGRLTALDPVFARLSGAAVGDAFDALRHPDIPYAVLRALFGRVGVAPLRLVADDGAWFRALIVAAPAAGGWVAVGVKPTLPEPELVGALRAAELAGEDVAPLLDEYARAMQAALVAEVAARDPRPPTRDARPAHGGSPPAPGRPAHG</sequence>
<feature type="compositionally biased region" description="Pro residues" evidence="1">
    <location>
        <begin position="162"/>
        <end position="171"/>
    </location>
</feature>
<keyword evidence="3" id="KW-1185">Reference proteome</keyword>
<feature type="region of interest" description="Disordered" evidence="1">
    <location>
        <begin position="142"/>
        <end position="171"/>
    </location>
</feature>
<evidence type="ECO:0008006" key="4">
    <source>
        <dbReference type="Google" id="ProtNLM"/>
    </source>
</evidence>
<protein>
    <recommendedName>
        <fullName evidence="4">PAS domain-containing protein</fullName>
    </recommendedName>
</protein>
<feature type="non-terminal residue" evidence="2">
    <location>
        <position position="171"/>
    </location>
</feature>
<evidence type="ECO:0000313" key="2">
    <source>
        <dbReference type="EMBL" id="MDA0141845.1"/>
    </source>
</evidence>
<feature type="compositionally biased region" description="Basic and acidic residues" evidence="1">
    <location>
        <begin position="143"/>
        <end position="156"/>
    </location>
</feature>
<name>A0ABT4RTQ8_9ACTN</name>
<accession>A0ABT4RTQ8</accession>
<gene>
    <name evidence="2" type="ORF">OJ962_30410</name>
</gene>
<dbReference type="Proteomes" id="UP001147700">
    <property type="component" value="Unassembled WGS sequence"/>
</dbReference>
<dbReference type="EMBL" id="JAPCID010000066">
    <property type="protein sequence ID" value="MDA0141845.1"/>
    <property type="molecule type" value="Genomic_DNA"/>
</dbReference>
<reference evidence="2" key="1">
    <citation type="submission" date="2022-10" db="EMBL/GenBank/DDBJ databases">
        <title>The WGS of Solirubrobacter sp. CPCC 204708.</title>
        <authorList>
            <person name="Jiang Z."/>
        </authorList>
    </citation>
    <scope>NUCLEOTIDE SEQUENCE</scope>
    <source>
        <strain evidence="2">CPCC 204708</strain>
    </source>
</reference>
<evidence type="ECO:0000256" key="1">
    <source>
        <dbReference type="SAM" id="MobiDB-lite"/>
    </source>
</evidence>
<comment type="caution">
    <text evidence="2">The sequence shown here is derived from an EMBL/GenBank/DDBJ whole genome shotgun (WGS) entry which is preliminary data.</text>
</comment>